<dbReference type="PANTHER" id="PTHR30168">
    <property type="entry name" value="PUTATIVE MEMBRANE PROTEIN YPFJ"/>
    <property type="match status" value="1"/>
</dbReference>
<dbReference type="GO" id="GO:0016020">
    <property type="term" value="C:membrane"/>
    <property type="evidence" value="ECO:0007669"/>
    <property type="project" value="UniProtKB-SubCell"/>
</dbReference>
<feature type="transmembrane region" description="Helical" evidence="5">
    <location>
        <begin position="21"/>
        <end position="42"/>
    </location>
</feature>
<evidence type="ECO:0000256" key="1">
    <source>
        <dbReference type="ARBA" id="ARBA00004167"/>
    </source>
</evidence>
<name>A0A0J0YQF8_9NEIS</name>
<keyword evidence="3 5" id="KW-1133">Transmembrane helix</keyword>
<dbReference type="RefSeq" id="WP_047761447.1">
    <property type="nucleotide sequence ID" value="NZ_CP091510.1"/>
</dbReference>
<dbReference type="Pfam" id="PF04228">
    <property type="entry name" value="Zn_peptidase"/>
    <property type="match status" value="1"/>
</dbReference>
<keyword evidence="4 5" id="KW-0472">Membrane</keyword>
<evidence type="ECO:0000256" key="2">
    <source>
        <dbReference type="ARBA" id="ARBA00022692"/>
    </source>
</evidence>
<comment type="caution">
    <text evidence="6">The sequence shown here is derived from an EMBL/GenBank/DDBJ whole genome shotgun (WGS) entry which is preliminary data.</text>
</comment>
<dbReference type="OrthoDB" id="9774900at2"/>
<dbReference type="Proteomes" id="UP000036027">
    <property type="component" value="Unassembled WGS sequence"/>
</dbReference>
<comment type="subcellular location">
    <subcellularLocation>
        <location evidence="1">Membrane</location>
        <topology evidence="1">Single-pass membrane protein</topology>
    </subcellularLocation>
</comment>
<evidence type="ECO:0000256" key="3">
    <source>
        <dbReference type="ARBA" id="ARBA00022989"/>
    </source>
</evidence>
<keyword evidence="2 5" id="KW-0812">Transmembrane</keyword>
<evidence type="ECO:0000256" key="5">
    <source>
        <dbReference type="SAM" id="Phobius"/>
    </source>
</evidence>
<dbReference type="AlphaFoldDB" id="A0A0J0YQF8"/>
<keyword evidence="7" id="KW-1185">Reference proteome</keyword>
<evidence type="ECO:0000313" key="7">
    <source>
        <dbReference type="Proteomes" id="UP000036027"/>
    </source>
</evidence>
<protein>
    <submittedName>
        <fullName evidence="6">Membrane protein</fullName>
    </submittedName>
</protein>
<dbReference type="EMBL" id="JTDO01000013">
    <property type="protein sequence ID" value="KLT72371.1"/>
    <property type="molecule type" value="Genomic_DNA"/>
</dbReference>
<evidence type="ECO:0000313" key="6">
    <source>
        <dbReference type="EMBL" id="KLT72371.1"/>
    </source>
</evidence>
<evidence type="ECO:0000256" key="4">
    <source>
        <dbReference type="ARBA" id="ARBA00023136"/>
    </source>
</evidence>
<dbReference type="InterPro" id="IPR007343">
    <property type="entry name" value="Uncharacterised_pept_Zn_put"/>
</dbReference>
<reference evidence="6 7" key="1">
    <citation type="submission" date="2014-11" db="EMBL/GenBank/DDBJ databases">
        <title>Genome of a novel goose pathogen.</title>
        <authorList>
            <person name="Hansen C.M."/>
            <person name="Hueffer K."/>
            <person name="Choi S.C."/>
        </authorList>
    </citation>
    <scope>NUCLEOTIDE SEQUENCE [LARGE SCALE GENOMIC DNA]</scope>
    <source>
        <strain evidence="6 7">KH1503</strain>
    </source>
</reference>
<dbReference type="SUPFAM" id="SSF55486">
    <property type="entry name" value="Metalloproteases ('zincins'), catalytic domain"/>
    <property type="match status" value="1"/>
</dbReference>
<organism evidence="6 7">
    <name type="scientific">Neisseria arctica</name>
    <dbReference type="NCBI Taxonomy" id="1470200"/>
    <lineage>
        <taxon>Bacteria</taxon>
        <taxon>Pseudomonadati</taxon>
        <taxon>Pseudomonadota</taxon>
        <taxon>Betaproteobacteria</taxon>
        <taxon>Neisseriales</taxon>
        <taxon>Neisseriaceae</taxon>
        <taxon>Neisseria</taxon>
    </lineage>
</organism>
<accession>A0A0J0YQF8</accession>
<dbReference type="PANTHER" id="PTHR30168:SF0">
    <property type="entry name" value="INNER MEMBRANE PROTEIN"/>
    <property type="match status" value="1"/>
</dbReference>
<sequence length="277" mass="30097">MRWEGRKQSSNVEDRRGQRHISGKSTGIIGLIVLLVGAYYGIDLSGVVGTPSIGNASIQQSSLSTEQEAQLNELSRVVLADTEDTWREYFSKNGSEYSPPTLTLYNAGTQTACGTGQAAMGPFYCPADQKIYLDLSFYEDMQTKLGASGDAAFAYVIAHEVGHHVQNLMGILPQVNQAQQSTDQRQANALSVKLELQADCFAGIWGAHAISQNLFEQGDLEEALAAAESVGDDRLQTHSQGYIMPDSFTHGSSADRMAWFKRGVQSGNINQCNTFNS</sequence>
<gene>
    <name evidence="6" type="ORF">PL75_08205</name>
</gene>
<proteinExistence type="predicted"/>
<dbReference type="PATRIC" id="fig|1470200.3.peg.562"/>